<accession>A0A6M3KGB6</accession>
<organism evidence="2">
    <name type="scientific">viral metagenome</name>
    <dbReference type="NCBI Taxonomy" id="1070528"/>
    <lineage>
        <taxon>unclassified sequences</taxon>
        <taxon>metagenomes</taxon>
        <taxon>organismal metagenomes</taxon>
    </lineage>
</organism>
<gene>
    <name evidence="2" type="ORF">MM415A00606_0007</name>
    <name evidence="1" type="ORF">MM415B01303_0022</name>
</gene>
<dbReference type="AlphaFoldDB" id="A0A6M3KGB6"/>
<sequence>MIGQLGTLHQDGEQIGGFRNWVIKSDLMPVQSKKWASYQPSWKAWGKKPFFLKVPKNNIFDATFYSVINNALVEVYREKIKTTLPDTFPLDEYLAFSLTMEIA</sequence>
<dbReference type="EMBL" id="MT141367">
    <property type="protein sequence ID" value="QJA59387.1"/>
    <property type="molecule type" value="Genomic_DNA"/>
</dbReference>
<dbReference type="EMBL" id="MT142444">
    <property type="protein sequence ID" value="QJA81006.1"/>
    <property type="molecule type" value="Genomic_DNA"/>
</dbReference>
<evidence type="ECO:0000313" key="1">
    <source>
        <dbReference type="EMBL" id="QJA59387.1"/>
    </source>
</evidence>
<protein>
    <submittedName>
        <fullName evidence="2">Uncharacterized protein</fullName>
    </submittedName>
</protein>
<name>A0A6M3KGB6_9ZZZZ</name>
<reference evidence="2" key="1">
    <citation type="submission" date="2020-03" db="EMBL/GenBank/DDBJ databases">
        <title>The deep terrestrial virosphere.</title>
        <authorList>
            <person name="Holmfeldt K."/>
            <person name="Nilsson E."/>
            <person name="Simone D."/>
            <person name="Lopez-Fernandez M."/>
            <person name="Wu X."/>
            <person name="de Brujin I."/>
            <person name="Lundin D."/>
            <person name="Andersson A."/>
            <person name="Bertilsson S."/>
            <person name="Dopson M."/>
        </authorList>
    </citation>
    <scope>NUCLEOTIDE SEQUENCE</scope>
    <source>
        <strain evidence="2">MM415A00606</strain>
        <strain evidence="1">MM415B01303</strain>
    </source>
</reference>
<evidence type="ECO:0000313" key="2">
    <source>
        <dbReference type="EMBL" id="QJA81006.1"/>
    </source>
</evidence>
<proteinExistence type="predicted"/>